<sequence length="157" mass="16607">MTAPAPRTHVYHHAVPGPELRDPFTVTHGYVIVTGIDPRMSVTIPRGGTWPGLDALPTVIAARLSATDSSVTPGTTWHPGASDEQIAAGCALATATLLRTLTNTDAFDLLAELNCPPEGLNQSTLGQLVGSTRETVAKIIKPWREARTDVSARVPHA</sequence>
<name>A0A117DPT9_9DEIO</name>
<keyword evidence="2" id="KW-1185">Reference proteome</keyword>
<accession>A0A117DPT9</accession>
<dbReference type="OrthoDB" id="73370at2"/>
<evidence type="ECO:0000313" key="2">
    <source>
        <dbReference type="Proteomes" id="UP000056209"/>
    </source>
</evidence>
<dbReference type="AlphaFoldDB" id="A0A117DPT9"/>
<comment type="caution">
    <text evidence="1">The sequence shown here is derived from an EMBL/GenBank/DDBJ whole genome shotgun (WGS) entry which is preliminary data.</text>
</comment>
<dbReference type="Proteomes" id="UP000056209">
    <property type="component" value="Unassembled WGS sequence"/>
</dbReference>
<organism evidence="1 2">
    <name type="scientific">Deinococcus grandis</name>
    <dbReference type="NCBI Taxonomy" id="57498"/>
    <lineage>
        <taxon>Bacteria</taxon>
        <taxon>Thermotogati</taxon>
        <taxon>Deinococcota</taxon>
        <taxon>Deinococci</taxon>
        <taxon>Deinococcales</taxon>
        <taxon>Deinococcaceae</taxon>
        <taxon>Deinococcus</taxon>
    </lineage>
</organism>
<protein>
    <submittedName>
        <fullName evidence="1">Uncharacterized protein</fullName>
    </submittedName>
</protein>
<gene>
    <name evidence="1" type="ORF">DEIGR_400132</name>
</gene>
<dbReference type="RefSeq" id="WP_058980230.1">
    <property type="nucleotide sequence ID" value="NZ_BCMS01000006.1"/>
</dbReference>
<proteinExistence type="predicted"/>
<evidence type="ECO:0000313" key="1">
    <source>
        <dbReference type="EMBL" id="GAQ23999.1"/>
    </source>
</evidence>
<reference evidence="2" key="1">
    <citation type="submission" date="2015-11" db="EMBL/GenBank/DDBJ databases">
        <title>Draft Genome Sequence of the Radioresistant Bacterium Deinococcus grandis, Isolated from Freshwater Fish in Japan.</title>
        <authorList>
            <person name="Satoh K."/>
            <person name="Onodera T."/>
            <person name="Omoso K."/>
            <person name="Takeda-Yano K."/>
            <person name="Katayama T."/>
            <person name="Oono Y."/>
            <person name="Narumi I."/>
        </authorList>
    </citation>
    <scope>NUCLEOTIDE SEQUENCE [LARGE SCALE GENOMIC DNA]</scope>
    <source>
        <strain evidence="2">ATCC 43672</strain>
    </source>
</reference>
<dbReference type="EMBL" id="BCMS01000006">
    <property type="protein sequence ID" value="GAQ23999.1"/>
    <property type="molecule type" value="Genomic_DNA"/>
</dbReference>